<evidence type="ECO:0000313" key="2">
    <source>
        <dbReference type="EMBL" id="PBK84915.1"/>
    </source>
</evidence>
<proteinExistence type="predicted"/>
<organism evidence="2 3">
    <name type="scientific">Armillaria gallica</name>
    <name type="common">Bulbous honey fungus</name>
    <name type="synonym">Armillaria bulbosa</name>
    <dbReference type="NCBI Taxonomy" id="47427"/>
    <lineage>
        <taxon>Eukaryota</taxon>
        <taxon>Fungi</taxon>
        <taxon>Dikarya</taxon>
        <taxon>Basidiomycota</taxon>
        <taxon>Agaricomycotina</taxon>
        <taxon>Agaricomycetes</taxon>
        <taxon>Agaricomycetidae</taxon>
        <taxon>Agaricales</taxon>
        <taxon>Marasmiineae</taxon>
        <taxon>Physalacriaceae</taxon>
        <taxon>Armillaria</taxon>
    </lineage>
</organism>
<sequence>MNETAGMCLPRSHVDLVVHQLPTHTPSISHEFLPEPYLMVSRSVPKPTTLNEWKAGITKNWARLTQRLNNEPPITLAAAVYAQASEEHVTDPGAMVSEALEPFNRLHNRVTIIITGIYRWMGCTDLWKDAEQLCCDVQDVVDLLQDLLCSALSGRLEYQLDRMGRQVAKNELPMSKFMFSNSQEDSDSLVSSRSSEDSSMSNKGSSHEGSSSGMDESSSDHSMSVLARADNGHDILSTDAKQGAKAKCVGLDLRMRAKTRLLYCPSNQSTSHNAVLDDFTGVNLSWLNGPTLEEENSDSNSEDEGIAAMDPGASTEDNAIQQDDPHFCDWLPLTWDFLEEMFQDEHP</sequence>
<dbReference type="STRING" id="47427.A0A2H3CPG2"/>
<gene>
    <name evidence="2" type="ORF">ARMGADRAFT_1088064</name>
</gene>
<reference evidence="3" key="1">
    <citation type="journal article" date="2017" name="Nat. Ecol. Evol.">
        <title>Genome expansion and lineage-specific genetic innovations in the forest pathogenic fungi Armillaria.</title>
        <authorList>
            <person name="Sipos G."/>
            <person name="Prasanna A.N."/>
            <person name="Walter M.C."/>
            <person name="O'Connor E."/>
            <person name="Balint B."/>
            <person name="Krizsan K."/>
            <person name="Kiss B."/>
            <person name="Hess J."/>
            <person name="Varga T."/>
            <person name="Slot J."/>
            <person name="Riley R."/>
            <person name="Boka B."/>
            <person name="Rigling D."/>
            <person name="Barry K."/>
            <person name="Lee J."/>
            <person name="Mihaltcheva S."/>
            <person name="LaButti K."/>
            <person name="Lipzen A."/>
            <person name="Waldron R."/>
            <person name="Moloney N.M."/>
            <person name="Sperisen C."/>
            <person name="Kredics L."/>
            <person name="Vagvoelgyi C."/>
            <person name="Patrignani A."/>
            <person name="Fitzpatrick D."/>
            <person name="Nagy I."/>
            <person name="Doyle S."/>
            <person name="Anderson J.B."/>
            <person name="Grigoriev I.V."/>
            <person name="Gueldener U."/>
            <person name="Muensterkoetter M."/>
            <person name="Nagy L.G."/>
        </authorList>
    </citation>
    <scope>NUCLEOTIDE SEQUENCE [LARGE SCALE GENOMIC DNA]</scope>
    <source>
        <strain evidence="3">Ar21-2</strain>
    </source>
</reference>
<dbReference type="AlphaFoldDB" id="A0A2H3CPG2"/>
<dbReference type="InParanoid" id="A0A2H3CPG2"/>
<dbReference type="Proteomes" id="UP000217790">
    <property type="component" value="Unassembled WGS sequence"/>
</dbReference>
<dbReference type="OrthoDB" id="3039981at2759"/>
<keyword evidence="3" id="KW-1185">Reference proteome</keyword>
<accession>A0A2H3CPG2</accession>
<feature type="region of interest" description="Disordered" evidence="1">
    <location>
        <begin position="181"/>
        <end position="222"/>
    </location>
</feature>
<protein>
    <submittedName>
        <fullName evidence="2">Uncharacterized protein</fullName>
    </submittedName>
</protein>
<dbReference type="EMBL" id="KZ293695">
    <property type="protein sequence ID" value="PBK84915.1"/>
    <property type="molecule type" value="Genomic_DNA"/>
</dbReference>
<name>A0A2H3CPG2_ARMGA</name>
<evidence type="ECO:0000313" key="3">
    <source>
        <dbReference type="Proteomes" id="UP000217790"/>
    </source>
</evidence>
<evidence type="ECO:0000256" key="1">
    <source>
        <dbReference type="SAM" id="MobiDB-lite"/>
    </source>
</evidence>